<dbReference type="InterPro" id="IPR036890">
    <property type="entry name" value="HATPase_C_sf"/>
</dbReference>
<dbReference type="InterPro" id="IPR035965">
    <property type="entry name" value="PAS-like_dom_sf"/>
</dbReference>
<dbReference type="GO" id="GO:0000155">
    <property type="term" value="F:phosphorelay sensor kinase activity"/>
    <property type="evidence" value="ECO:0007669"/>
    <property type="project" value="InterPro"/>
</dbReference>
<dbReference type="InterPro" id="IPR005467">
    <property type="entry name" value="His_kinase_dom"/>
</dbReference>
<proteinExistence type="predicted"/>
<dbReference type="PANTHER" id="PTHR43304:SF1">
    <property type="entry name" value="PAC DOMAIN-CONTAINING PROTEIN"/>
    <property type="match status" value="1"/>
</dbReference>
<protein>
    <recommendedName>
        <fullName evidence="2">histidine kinase</fullName>
        <ecNumber evidence="2">2.7.13.3</ecNumber>
    </recommendedName>
</protein>
<sequence length="954" mass="106749">MSLQDNEQLNIIVQSAPIGICILDAISLKAELLNDKFLEIAGKPKEAIIGKWYWEPFAEVRPYYEEALGSVAVTGEVYHADEVEMMLIRHGREEKIFVTFVYAPVVNAAGTITKIAVWVLENTKRVNEQRVITANEARLRALVTATSDVIYSVSADWELMYELDGRGFLKDTSEPITGWRAQNVHPDDLERVDATINKAIRTKTIFQLEHQVLRADGSPGWTFSRAVPILDHQGEIVEWFGMASDITERKRIEEALARSSGELQAINEELVSTNEELHASNEELDEARQNLQTFNTELEQRIAERTNELSKSEAVFRNIFEQSPLAMSLLKGRELVIESANELMLQIWGKTADVIGLSLAKALPELEGQPFLQMLDDVYVSGKSFFAYEMSVLLERDGIIVPKILDFVWSPVLDEKGIVESILVTAVDGTERASSRQREKDLNIQLTATNRELLASNEALMAAQKRLEELNAGNLEDMKFAVDAAELATFDYNPLTNRFNGNERLKEWFGLPNVPELELSAATKVIAEKDRNRVIAAIQDALDYSKGKSYDVEYTILNTLNPIPRLVRAKGKALFNKNKQPVRLSGTLQDITEQKNALAELEASNQRLELALGAANLGSYQLDLLTGKMICTEQCKKNFGIDAASTFDFPDLLNLIRPEYRDDMQQRVNLAIAQHVIYHAEYQIQRPDGEIRWIAAYGQPKYNDAGDAVSIAGVTSDITAQKETEAKKDTFIGMVSHELKTPLTSLKSYIQVLYRDAQKGNDQFTTNALANADKQVNKMSSMINGFLNVARLESGQIQLTKTAFDLSELITECIAEVAVVLQSHQIIYAECPGIMVWADREKIGQVIHNLISNAIKYSPKGKEINNKCRSVEQKAEVSIRDEGIGITVENIPQLFDRFYRVDNPNLKHVSGFGIGLYLSNELVKQHGGNILVKSALNEGSTFLFDIPLANNGQV</sequence>
<dbReference type="InterPro" id="IPR000700">
    <property type="entry name" value="PAS-assoc_C"/>
</dbReference>
<feature type="domain" description="PAC" evidence="8">
    <location>
        <begin position="206"/>
        <end position="258"/>
    </location>
</feature>
<evidence type="ECO:0000313" key="9">
    <source>
        <dbReference type="EMBL" id="MXV51921.1"/>
    </source>
</evidence>
<evidence type="ECO:0000259" key="8">
    <source>
        <dbReference type="PROSITE" id="PS50113"/>
    </source>
</evidence>
<keyword evidence="3" id="KW-0597">Phosphoprotein</keyword>
<evidence type="ECO:0000259" key="7">
    <source>
        <dbReference type="PROSITE" id="PS50109"/>
    </source>
</evidence>
<dbReference type="SUPFAM" id="SSF55874">
    <property type="entry name" value="ATPase domain of HSP90 chaperone/DNA topoisomerase II/histidine kinase"/>
    <property type="match status" value="1"/>
</dbReference>
<dbReference type="Gene3D" id="1.10.287.130">
    <property type="match status" value="1"/>
</dbReference>
<feature type="domain" description="PAC" evidence="8">
    <location>
        <begin position="550"/>
        <end position="603"/>
    </location>
</feature>
<dbReference type="Pfam" id="PF13188">
    <property type="entry name" value="PAS_8"/>
    <property type="match status" value="1"/>
</dbReference>
<dbReference type="InterPro" id="IPR000014">
    <property type="entry name" value="PAS"/>
</dbReference>
<accession>A0A7K1YC28</accession>
<dbReference type="CDD" id="cd00075">
    <property type="entry name" value="HATPase"/>
    <property type="match status" value="1"/>
</dbReference>
<evidence type="ECO:0000256" key="6">
    <source>
        <dbReference type="SAM" id="Coils"/>
    </source>
</evidence>
<dbReference type="SMART" id="SM00387">
    <property type="entry name" value="HATPase_c"/>
    <property type="match status" value="1"/>
</dbReference>
<dbReference type="SMART" id="SM00388">
    <property type="entry name" value="HisKA"/>
    <property type="match status" value="1"/>
</dbReference>
<dbReference type="InterPro" id="IPR052162">
    <property type="entry name" value="Sensor_kinase/Photoreceptor"/>
</dbReference>
<keyword evidence="4" id="KW-0808">Transferase</keyword>
<keyword evidence="10" id="KW-1185">Reference proteome</keyword>
<dbReference type="Pfam" id="PF02518">
    <property type="entry name" value="HATPase_c"/>
    <property type="match status" value="1"/>
</dbReference>
<dbReference type="Gene3D" id="2.10.70.100">
    <property type="match status" value="1"/>
</dbReference>
<reference evidence="9 10" key="1">
    <citation type="submission" date="2019-11" db="EMBL/GenBank/DDBJ databases">
        <title>Pedobacter sp. HMF7647 Genome sequencing and assembly.</title>
        <authorList>
            <person name="Kang H."/>
            <person name="Kim H."/>
            <person name="Joh K."/>
        </authorList>
    </citation>
    <scope>NUCLEOTIDE SEQUENCE [LARGE SCALE GENOMIC DNA]</scope>
    <source>
        <strain evidence="9 10">HMF7647</strain>
    </source>
</reference>
<dbReference type="InterPro" id="IPR001610">
    <property type="entry name" value="PAC"/>
</dbReference>
<dbReference type="NCBIfam" id="TIGR00229">
    <property type="entry name" value="sensory_box"/>
    <property type="match status" value="2"/>
</dbReference>
<dbReference type="EC" id="2.7.13.3" evidence="2"/>
<dbReference type="PROSITE" id="PS50113">
    <property type="entry name" value="PAC"/>
    <property type="match status" value="4"/>
</dbReference>
<dbReference type="CDD" id="cd00130">
    <property type="entry name" value="PAS"/>
    <property type="match status" value="2"/>
</dbReference>
<evidence type="ECO:0000256" key="3">
    <source>
        <dbReference type="ARBA" id="ARBA00022553"/>
    </source>
</evidence>
<feature type="domain" description="PAC" evidence="8">
    <location>
        <begin position="678"/>
        <end position="730"/>
    </location>
</feature>
<comment type="catalytic activity">
    <reaction evidence="1">
        <text>ATP + protein L-histidine = ADP + protein N-phospho-L-histidine.</text>
        <dbReference type="EC" id="2.7.13.3"/>
    </reaction>
</comment>
<dbReference type="InterPro" id="IPR003661">
    <property type="entry name" value="HisK_dim/P_dom"/>
</dbReference>
<dbReference type="RefSeq" id="WP_160845107.1">
    <property type="nucleotide sequence ID" value="NZ_WVHT01000006.1"/>
</dbReference>
<dbReference type="AlphaFoldDB" id="A0A7K1YC28"/>
<feature type="domain" description="Histidine kinase" evidence="7">
    <location>
        <begin position="734"/>
        <end position="950"/>
    </location>
</feature>
<comment type="caution">
    <text evidence="9">The sequence shown here is derived from an EMBL/GenBank/DDBJ whole genome shotgun (WGS) entry which is preliminary data.</text>
</comment>
<name>A0A7K1YC28_9SPHI</name>
<evidence type="ECO:0000256" key="1">
    <source>
        <dbReference type="ARBA" id="ARBA00000085"/>
    </source>
</evidence>
<dbReference type="Gene3D" id="3.30.565.10">
    <property type="entry name" value="Histidine kinase-like ATPase, C-terminal domain"/>
    <property type="match status" value="1"/>
</dbReference>
<organism evidence="9 10">
    <name type="scientific">Hufsiella arboris</name>
    <dbReference type="NCBI Taxonomy" id="2695275"/>
    <lineage>
        <taxon>Bacteria</taxon>
        <taxon>Pseudomonadati</taxon>
        <taxon>Bacteroidota</taxon>
        <taxon>Sphingobacteriia</taxon>
        <taxon>Sphingobacteriales</taxon>
        <taxon>Sphingobacteriaceae</taxon>
        <taxon>Hufsiella</taxon>
    </lineage>
</organism>
<dbReference type="SUPFAM" id="SSF47384">
    <property type="entry name" value="Homodimeric domain of signal transducing histidine kinase"/>
    <property type="match status" value="1"/>
</dbReference>
<evidence type="ECO:0000256" key="4">
    <source>
        <dbReference type="ARBA" id="ARBA00022679"/>
    </source>
</evidence>
<dbReference type="SUPFAM" id="SSF55785">
    <property type="entry name" value="PYP-like sensor domain (PAS domain)"/>
    <property type="match status" value="5"/>
</dbReference>
<dbReference type="InterPro" id="IPR004358">
    <property type="entry name" value="Sig_transdc_His_kin-like_C"/>
</dbReference>
<keyword evidence="6" id="KW-0175">Coiled coil</keyword>
<feature type="coiled-coil region" evidence="6">
    <location>
        <begin position="249"/>
        <end position="315"/>
    </location>
</feature>
<evidence type="ECO:0000256" key="5">
    <source>
        <dbReference type="ARBA" id="ARBA00022777"/>
    </source>
</evidence>
<dbReference type="SMART" id="SM00091">
    <property type="entry name" value="PAS"/>
    <property type="match status" value="4"/>
</dbReference>
<dbReference type="InterPro" id="IPR003594">
    <property type="entry name" value="HATPase_dom"/>
</dbReference>
<dbReference type="PROSITE" id="PS50109">
    <property type="entry name" value="HIS_KIN"/>
    <property type="match status" value="1"/>
</dbReference>
<dbReference type="Gene3D" id="3.30.450.20">
    <property type="entry name" value="PAS domain"/>
    <property type="match status" value="5"/>
</dbReference>
<dbReference type="Proteomes" id="UP000466586">
    <property type="component" value="Unassembled WGS sequence"/>
</dbReference>
<dbReference type="Pfam" id="PF13426">
    <property type="entry name" value="PAS_9"/>
    <property type="match status" value="1"/>
</dbReference>
<dbReference type="Pfam" id="PF08447">
    <property type="entry name" value="PAS_3"/>
    <property type="match status" value="2"/>
</dbReference>
<dbReference type="Pfam" id="PF08448">
    <property type="entry name" value="PAS_4"/>
    <property type="match status" value="1"/>
</dbReference>
<dbReference type="InterPro" id="IPR036097">
    <property type="entry name" value="HisK_dim/P_sf"/>
</dbReference>
<dbReference type="PRINTS" id="PR00344">
    <property type="entry name" value="BCTRLSENSOR"/>
</dbReference>
<dbReference type="SMART" id="SM00086">
    <property type="entry name" value="PAC"/>
    <property type="match status" value="4"/>
</dbReference>
<keyword evidence="5" id="KW-0418">Kinase</keyword>
<dbReference type="PANTHER" id="PTHR43304">
    <property type="entry name" value="PHYTOCHROME-LIKE PROTEIN CPH1"/>
    <property type="match status" value="1"/>
</dbReference>
<dbReference type="CDD" id="cd00082">
    <property type="entry name" value="HisKA"/>
    <property type="match status" value="1"/>
</dbReference>
<evidence type="ECO:0000256" key="2">
    <source>
        <dbReference type="ARBA" id="ARBA00012438"/>
    </source>
</evidence>
<evidence type="ECO:0000313" key="10">
    <source>
        <dbReference type="Proteomes" id="UP000466586"/>
    </source>
</evidence>
<dbReference type="EMBL" id="WVHT01000006">
    <property type="protein sequence ID" value="MXV51921.1"/>
    <property type="molecule type" value="Genomic_DNA"/>
</dbReference>
<dbReference type="InterPro" id="IPR013656">
    <property type="entry name" value="PAS_4"/>
</dbReference>
<dbReference type="InterPro" id="IPR013655">
    <property type="entry name" value="PAS_fold_3"/>
</dbReference>
<dbReference type="FunFam" id="3.30.565.10:FF:000006">
    <property type="entry name" value="Sensor histidine kinase WalK"/>
    <property type="match status" value="1"/>
</dbReference>
<dbReference type="Pfam" id="PF00512">
    <property type="entry name" value="HisKA"/>
    <property type="match status" value="1"/>
</dbReference>
<feature type="domain" description="PAC" evidence="8">
    <location>
        <begin position="386"/>
        <end position="441"/>
    </location>
</feature>
<gene>
    <name evidence="9" type="ORF">GS399_13135</name>
</gene>